<organism evidence="1 2">
    <name type="scientific">Pedobacter lusitanus</name>
    <dbReference type="NCBI Taxonomy" id="1503925"/>
    <lineage>
        <taxon>Bacteria</taxon>
        <taxon>Pseudomonadati</taxon>
        <taxon>Bacteroidota</taxon>
        <taxon>Sphingobacteriia</taxon>
        <taxon>Sphingobacteriales</taxon>
        <taxon>Sphingobacteriaceae</taxon>
        <taxon>Pedobacter</taxon>
    </lineage>
</organism>
<comment type="caution">
    <text evidence="1">The sequence shown here is derived from an EMBL/GenBank/DDBJ whole genome shotgun (WGS) entry which is preliminary data.</text>
</comment>
<sequence>MFKGLKNKQAYFFVFYSLQKVFKKNQLPGCNDYKVFRSTFQYGTTKTVCFSRRGMFCCNFKSIAII</sequence>
<evidence type="ECO:0000313" key="1">
    <source>
        <dbReference type="EMBL" id="KIO77125.1"/>
    </source>
</evidence>
<evidence type="ECO:0000313" key="2">
    <source>
        <dbReference type="Proteomes" id="UP000032049"/>
    </source>
</evidence>
<protein>
    <submittedName>
        <fullName evidence="1">Uncharacterized protein</fullName>
    </submittedName>
</protein>
<dbReference type="Proteomes" id="UP000032049">
    <property type="component" value="Unassembled WGS sequence"/>
</dbReference>
<dbReference type="EMBL" id="JXRA01000044">
    <property type="protein sequence ID" value="KIO77125.1"/>
    <property type="molecule type" value="Genomic_DNA"/>
</dbReference>
<gene>
    <name evidence="1" type="ORF">TH53_10795</name>
</gene>
<reference evidence="1 2" key="1">
    <citation type="submission" date="2015-01" db="EMBL/GenBank/DDBJ databases">
        <title>Draft genome sequence of Pedobacter sp. NL19 isolated from sludge of an effluent treatment pond in an abandoned uranium mine.</title>
        <authorList>
            <person name="Santos T."/>
            <person name="Caetano T."/>
            <person name="Covas C."/>
            <person name="Cruz A."/>
            <person name="Mendo S."/>
        </authorList>
    </citation>
    <scope>NUCLEOTIDE SEQUENCE [LARGE SCALE GENOMIC DNA]</scope>
    <source>
        <strain evidence="1 2">NL19</strain>
    </source>
</reference>
<proteinExistence type="predicted"/>
<accession>A0A0D0GLQ5</accession>
<name>A0A0D0GLQ5_9SPHI</name>
<keyword evidence="2" id="KW-1185">Reference proteome</keyword>
<dbReference type="AlphaFoldDB" id="A0A0D0GLQ5"/>
<dbReference type="STRING" id="1503925.TH53_10795"/>